<protein>
    <submittedName>
        <fullName evidence="1">Uncharacterized protein</fullName>
    </submittedName>
</protein>
<accession>A0A3B0Y1V6</accession>
<evidence type="ECO:0000313" key="1">
    <source>
        <dbReference type="EMBL" id="VAW68109.1"/>
    </source>
</evidence>
<sequence>MMYKQVTGGYRAYTDAFIASPEKWLAFSFTSLVSQELIGK</sequence>
<gene>
    <name evidence="1" type="ORF">MNBD_GAMMA09-2425</name>
</gene>
<proteinExistence type="predicted"/>
<organism evidence="1">
    <name type="scientific">hydrothermal vent metagenome</name>
    <dbReference type="NCBI Taxonomy" id="652676"/>
    <lineage>
        <taxon>unclassified sequences</taxon>
        <taxon>metagenomes</taxon>
        <taxon>ecological metagenomes</taxon>
    </lineage>
</organism>
<dbReference type="AlphaFoldDB" id="A0A3B0Y1V6"/>
<name>A0A3B0Y1V6_9ZZZZ</name>
<dbReference type="EMBL" id="UOFI01000115">
    <property type="protein sequence ID" value="VAW68109.1"/>
    <property type="molecule type" value="Genomic_DNA"/>
</dbReference>
<reference evidence="1" key="1">
    <citation type="submission" date="2018-06" db="EMBL/GenBank/DDBJ databases">
        <authorList>
            <person name="Zhirakovskaya E."/>
        </authorList>
    </citation>
    <scope>NUCLEOTIDE SEQUENCE</scope>
</reference>